<dbReference type="HOGENOM" id="CLU_278444_0_0_1"/>
<dbReference type="Proteomes" id="UP000014500">
    <property type="component" value="Unassembled WGS sequence"/>
</dbReference>
<evidence type="ECO:0000313" key="6">
    <source>
        <dbReference type="Proteomes" id="UP000014500"/>
    </source>
</evidence>
<dbReference type="SUPFAM" id="SSF54171">
    <property type="entry name" value="DNA-binding domain"/>
    <property type="match status" value="1"/>
</dbReference>
<reference evidence="6" key="1">
    <citation type="submission" date="2011-05" db="EMBL/GenBank/DDBJ databases">
        <authorList>
            <person name="Richards S.R."/>
            <person name="Qu J."/>
            <person name="Jiang H."/>
            <person name="Jhangiani S.N."/>
            <person name="Agravi P."/>
            <person name="Goodspeed R."/>
            <person name="Gross S."/>
            <person name="Mandapat C."/>
            <person name="Jackson L."/>
            <person name="Mathew T."/>
            <person name="Pu L."/>
            <person name="Thornton R."/>
            <person name="Saada N."/>
            <person name="Wilczek-Boney K.B."/>
            <person name="Lee S."/>
            <person name="Kovar C."/>
            <person name="Wu Y."/>
            <person name="Scherer S.E."/>
            <person name="Worley K.C."/>
            <person name="Muzny D.M."/>
            <person name="Gibbs R."/>
        </authorList>
    </citation>
    <scope>NUCLEOTIDE SEQUENCE</scope>
    <source>
        <strain evidence="6">Brora</strain>
    </source>
</reference>
<dbReference type="Pfam" id="PF01429">
    <property type="entry name" value="MBD"/>
    <property type="match status" value="1"/>
</dbReference>
<keyword evidence="6" id="KW-1185">Reference proteome</keyword>
<evidence type="ECO:0000259" key="3">
    <source>
        <dbReference type="PROSITE" id="PS50982"/>
    </source>
</evidence>
<dbReference type="PhylomeDB" id="T1II51"/>
<dbReference type="Pfam" id="PF22936">
    <property type="entry name" value="Pol_BBD"/>
    <property type="match status" value="1"/>
</dbReference>
<evidence type="ECO:0000256" key="1">
    <source>
        <dbReference type="ARBA" id="ARBA00022670"/>
    </source>
</evidence>
<feature type="region of interest" description="Disordered" evidence="2">
    <location>
        <begin position="368"/>
        <end position="387"/>
    </location>
</feature>
<dbReference type="Pfam" id="PF13976">
    <property type="entry name" value="gag_pre-integrs"/>
    <property type="match status" value="1"/>
</dbReference>
<dbReference type="GO" id="GO:0008233">
    <property type="term" value="F:peptidase activity"/>
    <property type="evidence" value="ECO:0007669"/>
    <property type="project" value="UniProtKB-KW"/>
</dbReference>
<feature type="compositionally biased region" description="Basic residues" evidence="2">
    <location>
        <begin position="456"/>
        <end position="465"/>
    </location>
</feature>
<dbReference type="GO" id="GO:0003677">
    <property type="term" value="F:DNA binding"/>
    <property type="evidence" value="ECO:0007669"/>
    <property type="project" value="InterPro"/>
</dbReference>
<dbReference type="Pfam" id="PF14223">
    <property type="entry name" value="Retrotran_gag_2"/>
    <property type="match status" value="1"/>
</dbReference>
<feature type="region of interest" description="Disordered" evidence="2">
    <location>
        <begin position="937"/>
        <end position="962"/>
    </location>
</feature>
<feature type="region of interest" description="Disordered" evidence="2">
    <location>
        <begin position="435"/>
        <end position="497"/>
    </location>
</feature>
<feature type="compositionally biased region" description="Polar residues" evidence="2">
    <location>
        <begin position="632"/>
        <end position="646"/>
    </location>
</feature>
<dbReference type="InterPro" id="IPR054722">
    <property type="entry name" value="PolX-like_BBD"/>
</dbReference>
<proteinExistence type="predicted"/>
<dbReference type="PROSITE" id="PS50982">
    <property type="entry name" value="MBD"/>
    <property type="match status" value="1"/>
</dbReference>
<dbReference type="InterPro" id="IPR036397">
    <property type="entry name" value="RNaseH_sf"/>
</dbReference>
<keyword evidence="1" id="KW-0378">Hydrolase</keyword>
<reference evidence="5" key="2">
    <citation type="submission" date="2015-02" db="UniProtKB">
        <authorList>
            <consortium name="EnsemblMetazoa"/>
        </authorList>
    </citation>
    <scope>IDENTIFICATION</scope>
</reference>
<dbReference type="SUPFAM" id="SSF53098">
    <property type="entry name" value="Ribonuclease H-like"/>
    <property type="match status" value="1"/>
</dbReference>
<dbReference type="InterPro" id="IPR012337">
    <property type="entry name" value="RNaseH-like_sf"/>
</dbReference>
<dbReference type="EMBL" id="JH430116">
    <property type="status" value="NOT_ANNOTATED_CDS"/>
    <property type="molecule type" value="Genomic_DNA"/>
</dbReference>
<evidence type="ECO:0000256" key="2">
    <source>
        <dbReference type="SAM" id="MobiDB-lite"/>
    </source>
</evidence>
<dbReference type="Gene3D" id="3.30.890.10">
    <property type="entry name" value="Methyl-cpg-binding Protein 2, Chain A"/>
    <property type="match status" value="1"/>
</dbReference>
<feature type="domain" description="Integrase catalytic" evidence="4">
    <location>
        <begin position="719"/>
        <end position="801"/>
    </location>
</feature>
<accession>T1II51</accession>
<dbReference type="GO" id="GO:0006508">
    <property type="term" value="P:proteolysis"/>
    <property type="evidence" value="ECO:0007669"/>
    <property type="project" value="UniProtKB-KW"/>
</dbReference>
<dbReference type="PROSITE" id="PS50994">
    <property type="entry name" value="INTEGRASE"/>
    <property type="match status" value="1"/>
</dbReference>
<dbReference type="InterPro" id="IPR001739">
    <property type="entry name" value="Methyl_CpG_DNA-bd"/>
</dbReference>
<dbReference type="PANTHER" id="PTHR42648">
    <property type="entry name" value="TRANSPOSASE, PUTATIVE-RELATED"/>
    <property type="match status" value="1"/>
</dbReference>
<dbReference type="InterPro" id="IPR016177">
    <property type="entry name" value="DNA-bd_dom_sf"/>
</dbReference>
<dbReference type="SMART" id="SM00391">
    <property type="entry name" value="MBD"/>
    <property type="match status" value="1"/>
</dbReference>
<dbReference type="AlphaFoldDB" id="T1II51"/>
<dbReference type="PANTHER" id="PTHR42648:SF21">
    <property type="entry name" value="CYSTEINE-RICH RLK (RECEPTOR-LIKE PROTEIN KINASE) 8"/>
    <property type="match status" value="1"/>
</dbReference>
<name>T1II51_STRMM</name>
<dbReference type="Pfam" id="PF00665">
    <property type="entry name" value="rve"/>
    <property type="match status" value="1"/>
</dbReference>
<feature type="compositionally biased region" description="Polar residues" evidence="2">
    <location>
        <begin position="368"/>
        <end position="379"/>
    </location>
</feature>
<dbReference type="EnsemblMetazoa" id="SMAR000541-RA">
    <property type="protein sequence ID" value="SMAR000541-PA"/>
    <property type="gene ID" value="SMAR000541"/>
</dbReference>
<evidence type="ECO:0000313" key="5">
    <source>
        <dbReference type="EnsemblMetazoa" id="SMAR000541-PA"/>
    </source>
</evidence>
<evidence type="ECO:0000259" key="4">
    <source>
        <dbReference type="PROSITE" id="PS50994"/>
    </source>
</evidence>
<dbReference type="GO" id="GO:0015074">
    <property type="term" value="P:DNA integration"/>
    <property type="evidence" value="ECO:0007669"/>
    <property type="project" value="InterPro"/>
</dbReference>
<dbReference type="InterPro" id="IPR039537">
    <property type="entry name" value="Retrotran_Ty1/copia-like"/>
</dbReference>
<keyword evidence="1" id="KW-0645">Protease</keyword>
<dbReference type="InterPro" id="IPR001584">
    <property type="entry name" value="Integrase_cat-core"/>
</dbReference>
<dbReference type="eggNOG" id="KOG0017">
    <property type="taxonomic scope" value="Eukaryota"/>
</dbReference>
<feature type="compositionally biased region" description="Low complexity" evidence="2">
    <location>
        <begin position="443"/>
        <end position="454"/>
    </location>
</feature>
<feature type="domain" description="MBD" evidence="3">
    <location>
        <begin position="869"/>
        <end position="942"/>
    </location>
</feature>
<dbReference type="CDD" id="cd00122">
    <property type="entry name" value="MBD"/>
    <property type="match status" value="1"/>
</dbReference>
<dbReference type="InterPro" id="IPR025724">
    <property type="entry name" value="GAG-pre-integrase_dom"/>
</dbReference>
<dbReference type="STRING" id="126957.T1II51"/>
<feature type="region of interest" description="Disordered" evidence="2">
    <location>
        <begin position="632"/>
        <end position="651"/>
    </location>
</feature>
<dbReference type="Gene3D" id="3.30.420.10">
    <property type="entry name" value="Ribonuclease H-like superfamily/Ribonuclease H"/>
    <property type="match status" value="1"/>
</dbReference>
<feature type="region of interest" description="Disordered" evidence="2">
    <location>
        <begin position="786"/>
        <end position="824"/>
    </location>
</feature>
<sequence length="1136" mass="129073">MYSTRAKIRNIEVASHVERGVFSSRFWLVYQIGICLRPPRAFTRPKKYAEPRRQFRDVVRESKFTYVSQKPLVPHAAGIQREFPTLYCSKAPFGALLVFTLLRAYQLSRNSEITARYQARYEEHSQPIPGALRSIFKADFWVDRNRGNFWSQPGHRVPPSDLGFSIQIQNFQKLQKFDFHQFLNLYDARGSWSNIAKMSEKDIIKSAASGIPKLDRTNYVQWCVDVQLLLEEKGIWSFAVGKQEEPPATASAQEKQKFAKDKAKSRAIILQSLVSRLQPAAMKCEDTQAVWLHLKKLFEPSLIARKASLVETFYGIHRLENEELDTFISRLEKAEDDFIAANAKFPKTRSKPTFCSNVLERILNCRSNQSTNSRKSTSPTRRKLSEKSLEAAMAYSLSLKGHSVVSDSGVSSSDSKACLQSITCYNCGIKGRDCTKPKVPRSQQPQQGQPQQQGRGRGRGRRRGGRQAPSVPAERHKPQSPWFANEPGEPTVPKSPQVCSASADVISTTWYMDSCASHNVCGNRKMFCEFEELQPMRLELGEGSSSITGRGTIELIVQVQRAPHEIKLLNVYFMKNFKRNLISIGKIDCAKYHVSIYNNLMKVYKNNSRVCSLYGKLEDGLYRIQGPVKYRQSNNSSLNKSETRATLPSPMDKPKNYSVSVNMWHQRFGHMYTKGLNYLLNNVNVKGIELHQKVSNAICDNCELSKSTRTGFKSESLLVASEPLELLHMDLWGPCPVPSLRKAKYLLCVVDDATRYTWIFPLRSKDQVFETYKKFHARIERSTGKKVKAIRTDQGGEYRSSPNESSDMEDEFPPPIAPRPARTLPAPPPVAPATVPPPAIQKFATQHIPPFVSTRKKDFSISTTSLRPTSVAHRVPVPHKPGWEREEVQRQSGATKGQWDVYYYAPGLRTALRSGPDIKAWCEVHLKEKYKADEYDFNPTHAVDSDSDDDVEQPRDAEVEPEVDNCEAETYSVCVYCAKLREPSTYEEAMPSPESPVTKLLGIEFKRNDKHLLFHQSGFIKKLAEGYRVVPNKLIKVPITVGTTLNTCKDSEVESDFPYRNLIGSLMFLASRTRLDILYSTIYLSQFNTRHSSQHVKCLLQVLQYVVNTQDYCFNLSSCLDESMHMYCDASWATDL</sequence>
<organism evidence="5 6">
    <name type="scientific">Strigamia maritima</name>
    <name type="common">European centipede</name>
    <name type="synonym">Geophilus maritimus</name>
    <dbReference type="NCBI Taxonomy" id="126957"/>
    <lineage>
        <taxon>Eukaryota</taxon>
        <taxon>Metazoa</taxon>
        <taxon>Ecdysozoa</taxon>
        <taxon>Arthropoda</taxon>
        <taxon>Myriapoda</taxon>
        <taxon>Chilopoda</taxon>
        <taxon>Pleurostigmophora</taxon>
        <taxon>Geophilomorpha</taxon>
        <taxon>Linotaeniidae</taxon>
        <taxon>Strigamia</taxon>
    </lineage>
</organism>
<evidence type="ECO:0008006" key="7">
    <source>
        <dbReference type="Google" id="ProtNLM"/>
    </source>
</evidence>
<protein>
    <recommendedName>
        <fullName evidence="7">Integrase catalytic domain-containing protein</fullName>
    </recommendedName>
</protein>